<dbReference type="NCBIfam" id="TIGR01616">
    <property type="entry name" value="nitro_assoc"/>
    <property type="match status" value="1"/>
</dbReference>
<dbReference type="PROSITE" id="PS51353">
    <property type="entry name" value="ARSC"/>
    <property type="match status" value="1"/>
</dbReference>
<dbReference type="Proteomes" id="UP000595197">
    <property type="component" value="Chromosome"/>
</dbReference>
<keyword evidence="4" id="KW-1185">Reference proteome</keyword>
<evidence type="ECO:0000313" key="4">
    <source>
        <dbReference type="Proteomes" id="UP000595197"/>
    </source>
</evidence>
<dbReference type="Gene3D" id="3.40.30.10">
    <property type="entry name" value="Glutaredoxin"/>
    <property type="match status" value="1"/>
</dbReference>
<reference evidence="3" key="1">
    <citation type="submission" date="2021-02" db="EMBL/GenBank/DDBJ databases">
        <title>Skermanella TT6 skin isolate.</title>
        <authorList>
            <person name="Lee K."/>
            <person name="Ganzorig M."/>
        </authorList>
    </citation>
    <scope>NUCLEOTIDE SEQUENCE</scope>
    <source>
        <strain evidence="3">TT6</strain>
    </source>
</reference>
<dbReference type="Pfam" id="PF03960">
    <property type="entry name" value="ArsC"/>
    <property type="match status" value="1"/>
</dbReference>
<proteinExistence type="inferred from homology"/>
<dbReference type="PANTHER" id="PTHR30041:SF8">
    <property type="entry name" value="PROTEIN YFFB"/>
    <property type="match status" value="1"/>
</dbReference>
<name>A0ABX7BDG4_9PROT</name>
<dbReference type="InterPro" id="IPR006660">
    <property type="entry name" value="Arsenate_reductase-like"/>
</dbReference>
<dbReference type="SUPFAM" id="SSF52833">
    <property type="entry name" value="Thioredoxin-like"/>
    <property type="match status" value="1"/>
</dbReference>
<dbReference type="PANTHER" id="PTHR30041">
    <property type="entry name" value="ARSENATE REDUCTASE"/>
    <property type="match status" value="1"/>
</dbReference>
<protein>
    <submittedName>
        <fullName evidence="3">Nitrogen fixation protein NifO</fullName>
    </submittedName>
</protein>
<evidence type="ECO:0000313" key="3">
    <source>
        <dbReference type="EMBL" id="QQP92232.1"/>
    </source>
</evidence>
<accession>A0ABX7BDG4</accession>
<organism evidence="3 4">
    <name type="scientific">Skermanella cutis</name>
    <dbReference type="NCBI Taxonomy" id="2775420"/>
    <lineage>
        <taxon>Bacteria</taxon>
        <taxon>Pseudomonadati</taxon>
        <taxon>Pseudomonadota</taxon>
        <taxon>Alphaproteobacteria</taxon>
        <taxon>Rhodospirillales</taxon>
        <taxon>Azospirillaceae</taxon>
        <taxon>Skermanella</taxon>
    </lineage>
</organism>
<dbReference type="EMBL" id="CP067420">
    <property type="protein sequence ID" value="QQP92232.1"/>
    <property type="molecule type" value="Genomic_DNA"/>
</dbReference>
<dbReference type="RefSeq" id="WP_201080933.1">
    <property type="nucleotide sequence ID" value="NZ_CP067420.1"/>
</dbReference>
<dbReference type="InterPro" id="IPR036249">
    <property type="entry name" value="Thioredoxin-like_sf"/>
</dbReference>
<gene>
    <name evidence="3" type="ORF">IGS68_13980</name>
</gene>
<sequence>MAEVLFYAKPDCPANAKQKTQLEAAGHTVVARDLLSEPWTPETLRPYFNDRPVEEWFNRFAPAIRSKEIVPADLDEAAALDALIKDPELIRRPLIQVGDRRESGYDPTALNAWISLVPVSDGLSCEEKHAQGRCDHGHGHHHH</sequence>
<dbReference type="InterPro" id="IPR006503">
    <property type="entry name" value="Nase-assoc"/>
</dbReference>
<comment type="similarity">
    <text evidence="1 2">Belongs to the ArsC family.</text>
</comment>
<evidence type="ECO:0000256" key="2">
    <source>
        <dbReference type="PROSITE-ProRule" id="PRU01282"/>
    </source>
</evidence>
<evidence type="ECO:0000256" key="1">
    <source>
        <dbReference type="ARBA" id="ARBA00007198"/>
    </source>
</evidence>